<evidence type="ECO:0000313" key="4">
    <source>
        <dbReference type="Proteomes" id="UP000435059"/>
    </source>
</evidence>
<dbReference type="Proteomes" id="UP000435059">
    <property type="component" value="Unassembled WGS sequence"/>
</dbReference>
<reference evidence="1" key="4">
    <citation type="submission" date="2019-09" db="EMBL/GenBank/DDBJ databases">
        <authorList>
            <person name="Ross B.D."/>
            <person name="Verster A.J."/>
            <person name="Radey M.C."/>
            <person name="Schmidtke D.T."/>
            <person name="Pope C.E."/>
            <person name="Hoffman L.R."/>
            <person name="Hajjar A.M."/>
            <person name="Peterson S.B."/>
            <person name="Borenstein E."/>
            <person name="Mougous J.D."/>
        </authorList>
    </citation>
    <scope>NUCLEOTIDE SEQUENCE</scope>
    <source>
        <strain evidence="1">H204</strain>
    </source>
</reference>
<reference evidence="2 4" key="3">
    <citation type="journal article" date="2019" name="Nat. Med.">
        <title>A library of human gut bacterial isolates paired with longitudinal multiomics data enables mechanistic microbiome research.</title>
        <authorList>
            <person name="Poyet M."/>
            <person name="Groussin M."/>
            <person name="Gibbons S.M."/>
            <person name="Avila-Pacheco J."/>
            <person name="Jiang X."/>
            <person name="Kearney S.M."/>
            <person name="Perrotta A.R."/>
            <person name="Berdy B."/>
            <person name="Zhao S."/>
            <person name="Lieberman T.D."/>
            <person name="Swanson P.K."/>
            <person name="Smith M."/>
            <person name="Roesemann S."/>
            <person name="Alexander J.E."/>
            <person name="Rich S.A."/>
            <person name="Livny J."/>
            <person name="Vlamakis H."/>
            <person name="Clish C."/>
            <person name="Bullock K."/>
            <person name="Deik A."/>
            <person name="Scott J."/>
            <person name="Pierce K.A."/>
            <person name="Xavier R.J."/>
            <person name="Alm E.J."/>
        </authorList>
    </citation>
    <scope>NUCLEOTIDE SEQUENCE [LARGE SCALE GENOMIC DNA]</scope>
    <source>
        <strain evidence="2 4">BIOML-A74</strain>
    </source>
</reference>
<proteinExistence type="predicted"/>
<evidence type="ECO:0000313" key="3">
    <source>
        <dbReference type="Proteomes" id="UP000327007"/>
    </source>
</evidence>
<name>A0A5N0LCQ4_9BACE</name>
<evidence type="ECO:0000313" key="2">
    <source>
        <dbReference type="EMBL" id="KAB6081935.1"/>
    </source>
</evidence>
<dbReference type="EMBL" id="WDES01000054">
    <property type="protein sequence ID" value="KAB6081935.1"/>
    <property type="molecule type" value="Genomic_DNA"/>
</dbReference>
<dbReference type="AlphaFoldDB" id="A0A5N0LCQ4"/>
<keyword evidence="4" id="KW-1185">Reference proteome</keyword>
<dbReference type="PANTHER" id="PTHR37841">
    <property type="entry name" value="GLR2918 PROTEIN"/>
    <property type="match status" value="1"/>
</dbReference>
<organism evidence="2 4">
    <name type="scientific">Bacteroides xylanisolvens</name>
    <dbReference type="NCBI Taxonomy" id="371601"/>
    <lineage>
        <taxon>Bacteria</taxon>
        <taxon>Pseudomonadati</taxon>
        <taxon>Bacteroidota</taxon>
        <taxon>Bacteroidia</taxon>
        <taxon>Bacteroidales</taxon>
        <taxon>Bacteroidaceae</taxon>
        <taxon>Bacteroides</taxon>
    </lineage>
</organism>
<dbReference type="PANTHER" id="PTHR37841:SF1">
    <property type="entry name" value="DUF3298 DOMAIN-CONTAINING PROTEIN"/>
    <property type="match status" value="1"/>
</dbReference>
<evidence type="ECO:0000313" key="1">
    <source>
        <dbReference type="EMBL" id="KAA9037362.1"/>
    </source>
</evidence>
<dbReference type="Pfam" id="PF14903">
    <property type="entry name" value="WG_beta_rep"/>
    <property type="match status" value="2"/>
</dbReference>
<reference evidence="3" key="1">
    <citation type="journal article" date="2018" name="J. Anim. Genet.">
        <title>Acquired interbacterial defense systems protect against interspecies antagonism in the human gut microbiome.</title>
        <authorList>
            <person name="Ross B.D."/>
            <person name="Verster A.J."/>
            <person name="Radey M.C."/>
            <person name="Schmidtke D.T."/>
            <person name="Pope C.E."/>
            <person name="Hoffman L.R."/>
            <person name="Hajjar A."/>
            <person name="Peterson S.B."/>
            <person name="Borenstein E."/>
            <person name="Mougous J."/>
        </authorList>
    </citation>
    <scope>NUCLEOTIDE SEQUENCE [LARGE SCALE GENOMIC DNA]</scope>
    <source>
        <strain evidence="3">H204</strain>
    </source>
</reference>
<dbReference type="EMBL" id="VYQC01000020">
    <property type="protein sequence ID" value="KAA9037362.1"/>
    <property type="molecule type" value="Genomic_DNA"/>
</dbReference>
<protein>
    <submittedName>
        <fullName evidence="2">WG repeat-containing protein</fullName>
    </submittedName>
</protein>
<accession>A0A5N0LCQ4</accession>
<dbReference type="Proteomes" id="UP000327007">
    <property type="component" value="Unassembled WGS sequence"/>
</dbReference>
<sequence length="294" mass="34273">MLQKEIIMENADFIIYQENSLFGLKDKSGNIIIPPQYTNFNPFSCGLAMVRNASLQYAYINIDNTQIIPFGLYSWCDSSFCWGLARAVKDGKWGIINTQGNIILPFQFDKIYPLKDEYIFRIKTFINENEYILDINKILYNYTLLDGLIYIKTFPIDSFKKLYNIELLRVFKEKETNLAYFSIGCGKGYVAFDVNNLPKSEICISIVSNINGKLFFLAHTKEDTGKECLKLSYYKREEPKLPYNYTPHHVYYSNDEDSSYDDCRDYYDGWSREDVESGLADAFEGDLDAYWNID</sequence>
<gene>
    <name evidence="1" type="ORF">F6S82_24220</name>
    <name evidence="2" type="ORF">GA574_23190</name>
</gene>
<reference evidence="1" key="2">
    <citation type="journal article" date="2019" name="bioRxiv">
        <title>Acquired interbacterial defense systems protect against interspecies antagonism in the human gut microbiome.</title>
        <authorList>
            <person name="Ross B.D."/>
            <person name="Verster A.J."/>
            <person name="Radey M.C."/>
            <person name="Schmidtke D.T."/>
            <person name="Pope C.E."/>
            <person name="Hoffman L.R."/>
            <person name="Hajjar A.M."/>
            <person name="Peterson S.B."/>
            <person name="Borenstein E."/>
            <person name="Mougous J.D."/>
        </authorList>
    </citation>
    <scope>NUCLEOTIDE SEQUENCE</scope>
    <source>
        <strain evidence="1">H204</strain>
    </source>
</reference>
<dbReference type="InterPro" id="IPR032774">
    <property type="entry name" value="WG_beta_rep"/>
</dbReference>
<comment type="caution">
    <text evidence="2">The sequence shown here is derived from an EMBL/GenBank/DDBJ whole genome shotgun (WGS) entry which is preliminary data.</text>
</comment>